<dbReference type="Proteomes" id="UP000414233">
    <property type="component" value="Unassembled WGS sequence"/>
</dbReference>
<dbReference type="InterPro" id="IPR014748">
    <property type="entry name" value="Enoyl-CoA_hydra_C"/>
</dbReference>
<dbReference type="CDD" id="cd06558">
    <property type="entry name" value="crotonase-like"/>
    <property type="match status" value="1"/>
</dbReference>
<dbReference type="Pfam" id="PF00378">
    <property type="entry name" value="ECH_1"/>
    <property type="match status" value="1"/>
</dbReference>
<dbReference type="RefSeq" id="WP_150700293.1">
    <property type="nucleotide sequence ID" value="NZ_CABPRZ010000050.1"/>
</dbReference>
<gene>
    <name evidence="3" type="ORF">PTE30175_05581</name>
</gene>
<dbReference type="InterPro" id="IPR018376">
    <property type="entry name" value="Enoyl-CoA_hyd/isom_CS"/>
</dbReference>
<evidence type="ECO:0000313" key="4">
    <source>
        <dbReference type="Proteomes" id="UP000414233"/>
    </source>
</evidence>
<sequence length="264" mass="27899">MTTTSSASPVRLEMSESVARLTFNRPDALNAINPALANAFLSAIQTVASSPRIRVLLLRGDGRAFMAGGDLTGFRDGDPVGMADSLIKPIHAGIALLAQLPMPVVASVHGAVAGAGLSITLAADLAIAADDTTFSTAYIKIGASPDASSSWHLPRIVGLRKAMEICLLGERIDAHEALRLSLVNRVVPTADLVAQTEALVQRLAAGPTVALARTKQLLRAAQTSDLASQLSAEHEAFRSCAALEDFREGVNAFFDRRKPQYRGY</sequence>
<accession>A0A5E4ZEE8</accession>
<reference evidence="3 4" key="1">
    <citation type="submission" date="2019-08" db="EMBL/GenBank/DDBJ databases">
        <authorList>
            <person name="Peeters C."/>
        </authorList>
    </citation>
    <scope>NUCLEOTIDE SEQUENCE [LARGE SCALE GENOMIC DNA]</scope>
    <source>
        <strain evidence="3 4">LMG 30175</strain>
    </source>
</reference>
<dbReference type="OrthoDB" id="9777711at2"/>
<dbReference type="PANTHER" id="PTHR43459">
    <property type="entry name" value="ENOYL-COA HYDRATASE"/>
    <property type="match status" value="1"/>
</dbReference>
<dbReference type="EMBL" id="CABPRZ010000050">
    <property type="protein sequence ID" value="VVE59669.1"/>
    <property type="molecule type" value="Genomic_DNA"/>
</dbReference>
<proteinExistence type="inferred from homology"/>
<dbReference type="AlphaFoldDB" id="A0A5E4ZEE8"/>
<name>A0A5E4ZEE8_9BURK</name>
<evidence type="ECO:0000256" key="1">
    <source>
        <dbReference type="ARBA" id="ARBA00005254"/>
    </source>
</evidence>
<organism evidence="3 4">
    <name type="scientific">Pandoraea terrae</name>
    <dbReference type="NCBI Taxonomy" id="1537710"/>
    <lineage>
        <taxon>Bacteria</taxon>
        <taxon>Pseudomonadati</taxon>
        <taxon>Pseudomonadota</taxon>
        <taxon>Betaproteobacteria</taxon>
        <taxon>Burkholderiales</taxon>
        <taxon>Burkholderiaceae</taxon>
        <taxon>Pandoraea</taxon>
    </lineage>
</organism>
<dbReference type="InterPro" id="IPR001753">
    <property type="entry name" value="Enoyl-CoA_hydra/iso"/>
</dbReference>
<keyword evidence="4" id="KW-1185">Reference proteome</keyword>
<dbReference type="SUPFAM" id="SSF52096">
    <property type="entry name" value="ClpP/crotonase"/>
    <property type="match status" value="1"/>
</dbReference>
<dbReference type="GO" id="GO:0003824">
    <property type="term" value="F:catalytic activity"/>
    <property type="evidence" value="ECO:0007669"/>
    <property type="project" value="InterPro"/>
</dbReference>
<protein>
    <submittedName>
        <fullName evidence="3">Enoyl-CoA hydratase</fullName>
    </submittedName>
</protein>
<comment type="similarity">
    <text evidence="1 2">Belongs to the enoyl-CoA hydratase/isomerase family.</text>
</comment>
<dbReference type="PANTHER" id="PTHR43459:SF1">
    <property type="entry name" value="EG:BACN32G11.4 PROTEIN"/>
    <property type="match status" value="1"/>
</dbReference>
<dbReference type="Gene3D" id="3.90.226.10">
    <property type="entry name" value="2-enoyl-CoA Hydratase, Chain A, domain 1"/>
    <property type="match status" value="1"/>
</dbReference>
<dbReference type="PROSITE" id="PS00166">
    <property type="entry name" value="ENOYL_COA_HYDRATASE"/>
    <property type="match status" value="1"/>
</dbReference>
<dbReference type="Gene3D" id="1.10.12.10">
    <property type="entry name" value="Lyase 2-enoyl-coa Hydratase, Chain A, domain 2"/>
    <property type="match status" value="1"/>
</dbReference>
<dbReference type="InterPro" id="IPR029045">
    <property type="entry name" value="ClpP/crotonase-like_dom_sf"/>
</dbReference>
<evidence type="ECO:0000313" key="3">
    <source>
        <dbReference type="EMBL" id="VVE59669.1"/>
    </source>
</evidence>
<evidence type="ECO:0000256" key="2">
    <source>
        <dbReference type="RuleBase" id="RU003707"/>
    </source>
</evidence>